<feature type="domain" description="Dihydroorotase catalytic" evidence="9">
    <location>
        <begin position="53"/>
        <end position="239"/>
    </location>
</feature>
<dbReference type="PANTHER" id="PTHR43668">
    <property type="entry name" value="ALLANTOINASE"/>
    <property type="match status" value="1"/>
</dbReference>
<evidence type="ECO:0000256" key="7">
    <source>
        <dbReference type="HAMAP-Rule" id="MF_00220"/>
    </source>
</evidence>
<dbReference type="GO" id="GO:0004151">
    <property type="term" value="F:dihydroorotase activity"/>
    <property type="evidence" value="ECO:0007669"/>
    <property type="project" value="UniProtKB-UniRule"/>
</dbReference>
<dbReference type="Gene3D" id="3.20.20.140">
    <property type="entry name" value="Metal-dependent hydrolases"/>
    <property type="match status" value="1"/>
</dbReference>
<keyword evidence="3 7" id="KW-0479">Metal-binding</keyword>
<dbReference type="GO" id="GO:0008270">
    <property type="term" value="F:zinc ion binding"/>
    <property type="evidence" value="ECO:0007669"/>
    <property type="project" value="UniProtKB-UniRule"/>
</dbReference>
<feature type="binding site" evidence="7">
    <location>
        <position position="236"/>
    </location>
    <ligand>
        <name>Zn(2+)</name>
        <dbReference type="ChEBI" id="CHEBI:29105"/>
        <label>2</label>
    </ligand>
</feature>
<dbReference type="NCBIfam" id="TIGR00857">
    <property type="entry name" value="pyrC_multi"/>
    <property type="match status" value="1"/>
</dbReference>
<dbReference type="OrthoDB" id="9803027at2"/>
<feature type="binding site" evidence="7">
    <location>
        <position position="98"/>
    </location>
    <ligand>
        <name>substrate</name>
    </ligand>
</feature>
<dbReference type="Proteomes" id="UP000009026">
    <property type="component" value="Chromosome"/>
</dbReference>
<dbReference type="Pfam" id="PF07969">
    <property type="entry name" value="Amidohydro_3"/>
    <property type="match status" value="1"/>
</dbReference>
<dbReference type="AlphaFoldDB" id="A0A0H4WYS4"/>
<dbReference type="PROSITE" id="PS00483">
    <property type="entry name" value="DIHYDROOROTASE_2"/>
    <property type="match status" value="1"/>
</dbReference>
<feature type="binding site" evidence="7">
    <location>
        <position position="66"/>
    </location>
    <ligand>
        <name>Zn(2+)</name>
        <dbReference type="ChEBI" id="CHEBI:29105"/>
        <label>1</label>
    </ligand>
</feature>
<dbReference type="InterPro" id="IPR050138">
    <property type="entry name" value="DHOase/Allantoinase_Hydrolase"/>
</dbReference>
<reference evidence="10 11" key="1">
    <citation type="journal article" date="2016" name="PLoS ONE">
        <title>Complete Genome Sequence and Comparative Genomics of a Novel Myxobacterium Myxococcus hansupus.</title>
        <authorList>
            <person name="Sharma G."/>
            <person name="Narwani T."/>
            <person name="Subramanian S."/>
        </authorList>
    </citation>
    <scope>NUCLEOTIDE SEQUENCE [LARGE SCALE GENOMIC DNA]</scope>
    <source>
        <strain evidence="11">mixupus</strain>
    </source>
</reference>
<feature type="binding site" evidence="7">
    <location>
        <begin position="66"/>
        <end position="68"/>
    </location>
    <ligand>
        <name>substrate</name>
    </ligand>
</feature>
<dbReference type="STRING" id="1297742.A176_003402"/>
<protein>
    <recommendedName>
        <fullName evidence="7">Dihydroorotase</fullName>
        <shortName evidence="7">DHOase</shortName>
        <ecNumber evidence="7">3.5.2.3</ecNumber>
    </recommendedName>
</protein>
<dbReference type="GO" id="GO:0044205">
    <property type="term" value="P:'de novo' UMP biosynthetic process"/>
    <property type="evidence" value="ECO:0007669"/>
    <property type="project" value="UniProtKB-UniRule"/>
</dbReference>
<keyword evidence="6 7" id="KW-0665">Pyrimidine biosynthesis</keyword>
<comment type="pathway">
    <text evidence="7">Pyrimidine metabolism; UMP biosynthesis via de novo pathway; (S)-dihydroorotate from bicarbonate: step 3/3.</text>
</comment>
<evidence type="ECO:0000259" key="8">
    <source>
        <dbReference type="Pfam" id="PF07969"/>
    </source>
</evidence>
<dbReference type="Pfam" id="PF12890">
    <property type="entry name" value="DHOase"/>
    <property type="match status" value="1"/>
</dbReference>
<dbReference type="InterPro" id="IPR024403">
    <property type="entry name" value="DHOase_cat"/>
</dbReference>
<dbReference type="InterPro" id="IPR013108">
    <property type="entry name" value="Amidohydro_3"/>
</dbReference>
<evidence type="ECO:0000256" key="5">
    <source>
        <dbReference type="ARBA" id="ARBA00022833"/>
    </source>
</evidence>
<comment type="cofactor">
    <cofactor evidence="7">
        <name>Zn(2+)</name>
        <dbReference type="ChEBI" id="CHEBI:29105"/>
    </cofactor>
    <text evidence="7">Binds 2 Zn(2+) ions per subunit.</text>
</comment>
<feature type="active site" evidence="7">
    <location>
        <position position="309"/>
    </location>
</feature>
<dbReference type="InterPro" id="IPR004722">
    <property type="entry name" value="DHOase"/>
</dbReference>
<feature type="binding site" evidence="7">
    <location>
        <position position="183"/>
    </location>
    <ligand>
        <name>Zn(2+)</name>
        <dbReference type="ChEBI" id="CHEBI:29105"/>
        <label>2</label>
    </ligand>
</feature>
<feature type="binding site" evidence="7">
    <location>
        <position position="309"/>
    </location>
    <ligand>
        <name>Zn(2+)</name>
        <dbReference type="ChEBI" id="CHEBI:29105"/>
        <label>1</label>
    </ligand>
</feature>
<evidence type="ECO:0000256" key="3">
    <source>
        <dbReference type="ARBA" id="ARBA00022723"/>
    </source>
</evidence>
<comment type="caution">
    <text evidence="7">Lacks conserved residue(s) required for the propagation of feature annotation.</text>
</comment>
<feature type="binding site" evidence="7">
    <location>
        <position position="156"/>
    </location>
    <ligand>
        <name>Zn(2+)</name>
        <dbReference type="ChEBI" id="CHEBI:29105"/>
        <label>2</label>
    </ligand>
</feature>
<dbReference type="CDD" id="cd01317">
    <property type="entry name" value="DHOase_IIa"/>
    <property type="match status" value="1"/>
</dbReference>
<dbReference type="InterPro" id="IPR011059">
    <property type="entry name" value="Metal-dep_hydrolase_composite"/>
</dbReference>
<evidence type="ECO:0000256" key="4">
    <source>
        <dbReference type="ARBA" id="ARBA00022801"/>
    </source>
</evidence>
<keyword evidence="11" id="KW-1185">Reference proteome</keyword>
<proteinExistence type="inferred from homology"/>
<dbReference type="Gene3D" id="2.30.40.10">
    <property type="entry name" value="Urease, subunit C, domain 1"/>
    <property type="match status" value="1"/>
</dbReference>
<evidence type="ECO:0000259" key="9">
    <source>
        <dbReference type="Pfam" id="PF12890"/>
    </source>
</evidence>
<dbReference type="InterPro" id="IPR002195">
    <property type="entry name" value="Dihydroorotase_CS"/>
</dbReference>
<name>A0A0H4WYS4_9BACT</name>
<organism evidence="10 11">
    <name type="scientific">Pseudomyxococcus hansupus</name>
    <dbReference type="NCBI Taxonomy" id="1297742"/>
    <lineage>
        <taxon>Bacteria</taxon>
        <taxon>Pseudomonadati</taxon>
        <taxon>Myxococcota</taxon>
        <taxon>Myxococcia</taxon>
        <taxon>Myxococcales</taxon>
        <taxon>Cystobacterineae</taxon>
        <taxon>Myxococcaceae</taxon>
        <taxon>Pseudomyxococcus</taxon>
    </lineage>
</organism>
<dbReference type="PROSITE" id="PS00482">
    <property type="entry name" value="DIHYDROOROTASE_1"/>
    <property type="match status" value="1"/>
</dbReference>
<keyword evidence="4 7" id="KW-0378">Hydrolase</keyword>
<dbReference type="GO" id="GO:0006145">
    <property type="term" value="P:purine nucleobase catabolic process"/>
    <property type="evidence" value="ECO:0007669"/>
    <property type="project" value="TreeGrafter"/>
</dbReference>
<feature type="binding site" evidence="7">
    <location>
        <position position="156"/>
    </location>
    <ligand>
        <name>Zn(2+)</name>
        <dbReference type="ChEBI" id="CHEBI:29105"/>
        <label>1</label>
    </ligand>
</feature>
<dbReference type="EMBL" id="CP012109">
    <property type="protein sequence ID" value="AKQ66490.1"/>
    <property type="molecule type" value="Genomic_DNA"/>
</dbReference>
<dbReference type="UniPathway" id="UPA00070">
    <property type="reaction ID" value="UER00117"/>
</dbReference>
<feature type="binding site" evidence="7">
    <location>
        <position position="313"/>
    </location>
    <ligand>
        <name>substrate</name>
    </ligand>
</feature>
<evidence type="ECO:0000256" key="6">
    <source>
        <dbReference type="ARBA" id="ARBA00022975"/>
    </source>
</evidence>
<dbReference type="PANTHER" id="PTHR43668:SF2">
    <property type="entry name" value="ALLANTOINASE"/>
    <property type="match status" value="1"/>
</dbReference>
<dbReference type="SUPFAM" id="SSF51338">
    <property type="entry name" value="Composite domain of metallo-dependent hydrolases"/>
    <property type="match status" value="1"/>
</dbReference>
<dbReference type="RefSeq" id="WP_002640586.1">
    <property type="nucleotide sequence ID" value="NZ_CP012109.1"/>
</dbReference>
<evidence type="ECO:0000256" key="1">
    <source>
        <dbReference type="ARBA" id="ARBA00002368"/>
    </source>
</evidence>
<dbReference type="eggNOG" id="COG0044">
    <property type="taxonomic scope" value="Bacteria"/>
</dbReference>
<evidence type="ECO:0000256" key="2">
    <source>
        <dbReference type="ARBA" id="ARBA00010286"/>
    </source>
</evidence>
<dbReference type="PATRIC" id="fig|1297742.4.peg.3432"/>
<dbReference type="KEGG" id="mym:A176_003402"/>
<feature type="domain" description="Amidohydrolase 3" evidence="8">
    <location>
        <begin position="292"/>
        <end position="421"/>
    </location>
</feature>
<dbReference type="HAMAP" id="MF_00220_B">
    <property type="entry name" value="PyrC_classI_B"/>
    <property type="match status" value="1"/>
</dbReference>
<accession>A0A0H4WYS4</accession>
<gene>
    <name evidence="7" type="primary">pyrC</name>
    <name evidence="10" type="ORF">A176_003402</name>
</gene>
<feature type="binding site" evidence="7">
    <location>
        <position position="64"/>
    </location>
    <ligand>
        <name>Zn(2+)</name>
        <dbReference type="ChEBI" id="CHEBI:29105"/>
        <label>1</label>
    </ligand>
</feature>
<dbReference type="InterPro" id="IPR032466">
    <property type="entry name" value="Metal_Hydrolase"/>
</dbReference>
<dbReference type="EC" id="3.5.2.3" evidence="7"/>
<comment type="similarity">
    <text evidence="2 7">Belongs to the metallo-dependent hydrolases superfamily. DHOase family. Class I DHOase subfamily.</text>
</comment>
<keyword evidence="5 7" id="KW-0862">Zinc</keyword>
<dbReference type="GO" id="GO:0005737">
    <property type="term" value="C:cytoplasm"/>
    <property type="evidence" value="ECO:0007669"/>
    <property type="project" value="TreeGrafter"/>
</dbReference>
<comment type="catalytic activity">
    <reaction evidence="7">
        <text>(S)-dihydroorotate + H2O = N-carbamoyl-L-aspartate + H(+)</text>
        <dbReference type="Rhea" id="RHEA:24296"/>
        <dbReference type="ChEBI" id="CHEBI:15377"/>
        <dbReference type="ChEBI" id="CHEBI:15378"/>
        <dbReference type="ChEBI" id="CHEBI:30864"/>
        <dbReference type="ChEBI" id="CHEBI:32814"/>
        <dbReference type="EC" id="3.5.2.3"/>
    </reaction>
</comment>
<evidence type="ECO:0000313" key="10">
    <source>
        <dbReference type="EMBL" id="AKQ66490.1"/>
    </source>
</evidence>
<dbReference type="GO" id="GO:0004038">
    <property type="term" value="F:allantoinase activity"/>
    <property type="evidence" value="ECO:0007669"/>
    <property type="project" value="TreeGrafter"/>
</dbReference>
<comment type="function">
    <text evidence="1 7">Catalyzes the reversible cyclization of carbamoyl aspartate to dihydroorotate.</text>
</comment>
<dbReference type="SUPFAM" id="SSF51556">
    <property type="entry name" value="Metallo-dependent hydrolases"/>
    <property type="match status" value="1"/>
</dbReference>
<sequence length="437" mass="46500">MSSTVLFRRGRVIDPRNGVDGVRDVLVRDGKVVEVSEALLPVPSSAEVVDAAGKWVLPGFIDLHVHLREPGEEGKETVLTGCRAAVAGGFTAVVAMPNTKVVNDNAMVTELVLNRARAAALCHVYPAGAITKGLKGEELAEMGELVSAGCVAITDDGRPVMNASLMRRTLQYATMFDVPVMVHEEDLTLSAGGAMHEGAVSTRLGLRGIPASAEVAMVARDLVLLEETKGRLHVAHVSCEGSVRLIREAKQRGLRVTCEVAPHHFILDDRAVGDYDTHAKMAPPLRADSDVLALREALVDGTVDAIATDHAPHGVLDKLVEFEKGINGIVGLETALGLTLELVHAGVLTANRAVELLTHGPAKAFGLPGGHLAPGAPADVTVVDPDVEWTVDAHQFLSRSRNTPFHGRKQKGRVIQTWVSGLKVFDKGQVGQSKESR</sequence>
<evidence type="ECO:0000313" key="11">
    <source>
        <dbReference type="Proteomes" id="UP000009026"/>
    </source>
</evidence>